<feature type="region of interest" description="Disordered" evidence="1">
    <location>
        <begin position="52"/>
        <end position="79"/>
    </location>
</feature>
<keyword evidence="3" id="KW-1185">Reference proteome</keyword>
<dbReference type="AlphaFoldDB" id="A0A9Q4KTV9"/>
<accession>A0A9Q4KTV9</accession>
<reference evidence="2" key="1">
    <citation type="submission" date="2022-01" db="EMBL/GenBank/DDBJ databases">
        <title>Draft genome of Methanogenium marinum DSM 15558.</title>
        <authorList>
            <person name="Chen S.-C."/>
            <person name="You Y.-T."/>
        </authorList>
    </citation>
    <scope>NUCLEOTIDE SEQUENCE</scope>
    <source>
        <strain evidence="2">DSM 15558</strain>
    </source>
</reference>
<dbReference type="EMBL" id="JAKELO010000002">
    <property type="protein sequence ID" value="MDE4908168.1"/>
    <property type="molecule type" value="Genomic_DNA"/>
</dbReference>
<comment type="caution">
    <text evidence="2">The sequence shown here is derived from an EMBL/GenBank/DDBJ whole genome shotgun (WGS) entry which is preliminary data.</text>
</comment>
<evidence type="ECO:0000313" key="2">
    <source>
        <dbReference type="EMBL" id="MDE4908168.1"/>
    </source>
</evidence>
<sequence length="91" mass="9951">MDGRGESDGPVTRNEQDSTGNHSLHSGFRCHLKILRHPSYPAVSLIDATVAGIPGDMDGDSDNDNSDDGEDDVFTFSPRFHQKTVKSEKMC</sequence>
<name>A0A9Q4KTV9_9EURY</name>
<evidence type="ECO:0000256" key="1">
    <source>
        <dbReference type="SAM" id="MobiDB-lite"/>
    </source>
</evidence>
<feature type="region of interest" description="Disordered" evidence="1">
    <location>
        <begin position="1"/>
        <end position="24"/>
    </location>
</feature>
<dbReference type="Proteomes" id="UP001143747">
    <property type="component" value="Unassembled WGS sequence"/>
</dbReference>
<organism evidence="2 3">
    <name type="scientific">Methanogenium marinum</name>
    <dbReference type="NCBI Taxonomy" id="348610"/>
    <lineage>
        <taxon>Archaea</taxon>
        <taxon>Methanobacteriati</taxon>
        <taxon>Methanobacteriota</taxon>
        <taxon>Stenosarchaea group</taxon>
        <taxon>Methanomicrobia</taxon>
        <taxon>Methanomicrobiales</taxon>
        <taxon>Methanomicrobiaceae</taxon>
        <taxon>Methanogenium</taxon>
    </lineage>
</organism>
<evidence type="ECO:0000313" key="3">
    <source>
        <dbReference type="Proteomes" id="UP001143747"/>
    </source>
</evidence>
<proteinExistence type="predicted"/>
<feature type="compositionally biased region" description="Acidic residues" evidence="1">
    <location>
        <begin position="57"/>
        <end position="73"/>
    </location>
</feature>
<gene>
    <name evidence="2" type="ORF">L0665_06040</name>
</gene>
<dbReference type="RefSeq" id="WP_274924803.1">
    <property type="nucleotide sequence ID" value="NZ_JAKELO010000002.1"/>
</dbReference>
<protein>
    <submittedName>
        <fullName evidence="2">Uncharacterized protein</fullName>
    </submittedName>
</protein>